<dbReference type="InterPro" id="IPR056800">
    <property type="entry name" value="vWA_Ro60"/>
</dbReference>
<dbReference type="KEGG" id="dpo:4814504"/>
<feature type="compositionally biased region" description="Polar residues" evidence="7">
    <location>
        <begin position="17"/>
        <end position="27"/>
    </location>
</feature>
<dbReference type="Pfam" id="PF05731">
    <property type="entry name" value="TROVE"/>
    <property type="match status" value="1"/>
</dbReference>
<dbReference type="GO" id="GO:0005737">
    <property type="term" value="C:cytoplasm"/>
    <property type="evidence" value="ECO:0007669"/>
    <property type="project" value="UniProtKB-SubCell"/>
</dbReference>
<feature type="domain" description="TROVE" evidence="8">
    <location>
        <begin position="137"/>
        <end position="489"/>
    </location>
</feature>
<keyword evidence="6" id="KW-0687">Ribonucleoprotein</keyword>
<dbReference type="GO" id="GO:0046872">
    <property type="term" value="F:metal ion binding"/>
    <property type="evidence" value="ECO:0007669"/>
    <property type="project" value="UniProtKB-KW"/>
</dbReference>
<dbReference type="FunCoup" id="A0A6I8UGB7">
    <property type="interactions" value="68"/>
</dbReference>
<feature type="region of interest" description="Disordered" evidence="7">
    <location>
        <begin position="83"/>
        <end position="129"/>
    </location>
</feature>
<dbReference type="InterPro" id="IPR037214">
    <property type="entry name" value="TROVE_dom_sf"/>
</dbReference>
<sequence length="674" mass="76020">MEEAKGLKSPSEPVVDSSASDLVSMDTTPMKEPKDVDDAPVALVEYLIDITAKAEENPTVAPVAPGASNGLIATTTMVKPKKTVQKLDESSLAQAVPMKKQKVDTKPDETPMAPAPNAKPLKEPKNDANPEKAPVAPLQTVAVAITHITAIDKLRRFCYIGNTEVAVYLFSSNEKVTKERFTELLVLCAEIGAQQLGDCLVEVLINNDDYLPRRDEALFVLAVYLSTCTNTLERALLRKYFPRLVRCDTDLFMFTQFVKQVQILQGRKTPFSRTIRKAVMEWYQDKSSAMLLQMWAKNEKICSFHKDLLRRCHYLNVEMIPEIKATLRLLSTPTKELGSWPEFLNPLVECKKQIEGIIKLRKTKTAQEALPVLKELSLTYDQVPDHLRFDPALAEFLIPMISYEQLLKTSPRVLRLSKRKANVSYIKYQEQLLNKTKMKAANIAPLRILLETMRLHKHKGETSAISPNRPNFLYNVYAASFGHNKALGKRLHITLSLEKLYLGKCLNGRHRSINYLDALVALAFGFYKTDTNNSKVNYWSDRTGKLKALPWTKEMTVVEATECCKTQLVQKTKQVLAEVMISALEDKNTYDVFLIVVPGATRGNPNNSANRLAALLEKYSEERKCNAKFIIVSLRQSHKSMEYSTVLKQNVLELCGVSEYTPQIINAFASAKFH</sequence>
<dbReference type="Gene3D" id="3.40.50.410">
    <property type="entry name" value="von Willebrand factor, type A domain"/>
    <property type="match status" value="1"/>
</dbReference>
<dbReference type="GO" id="GO:0003723">
    <property type="term" value="F:RNA binding"/>
    <property type="evidence" value="ECO:0007669"/>
    <property type="project" value="UniProtKB-KW"/>
</dbReference>
<protein>
    <submittedName>
        <fullName evidence="10">Uncharacterized protein isoform X1</fullName>
    </submittedName>
</protein>
<dbReference type="Proteomes" id="UP000001819">
    <property type="component" value="Chromosome X"/>
</dbReference>
<evidence type="ECO:0000256" key="2">
    <source>
        <dbReference type="ARBA" id="ARBA00007814"/>
    </source>
</evidence>
<reference evidence="10" key="1">
    <citation type="submission" date="2025-08" db="UniProtKB">
        <authorList>
            <consortium name="RefSeq"/>
        </authorList>
    </citation>
    <scope>IDENTIFICATION</scope>
    <source>
        <strain evidence="10">MV-25-SWS-2005</strain>
        <tissue evidence="10">Whole body</tissue>
    </source>
</reference>
<accession>A0A6I8UGB7</accession>
<gene>
    <name evidence="10" type="primary">LOC4814504</name>
</gene>
<comment type="subcellular location">
    <subcellularLocation>
        <location evidence="1">Cytoplasm</location>
    </subcellularLocation>
</comment>
<organism evidence="9 10">
    <name type="scientific">Drosophila pseudoobscura pseudoobscura</name>
    <name type="common">Fruit fly</name>
    <dbReference type="NCBI Taxonomy" id="46245"/>
    <lineage>
        <taxon>Eukaryota</taxon>
        <taxon>Metazoa</taxon>
        <taxon>Ecdysozoa</taxon>
        <taxon>Arthropoda</taxon>
        <taxon>Hexapoda</taxon>
        <taxon>Insecta</taxon>
        <taxon>Pterygota</taxon>
        <taxon>Neoptera</taxon>
        <taxon>Endopterygota</taxon>
        <taxon>Diptera</taxon>
        <taxon>Brachycera</taxon>
        <taxon>Muscomorpha</taxon>
        <taxon>Ephydroidea</taxon>
        <taxon>Drosophilidae</taxon>
        <taxon>Drosophila</taxon>
        <taxon>Sophophora</taxon>
    </lineage>
</organism>
<keyword evidence="3" id="KW-0963">Cytoplasm</keyword>
<dbReference type="PANTHER" id="PTHR14202:SF0">
    <property type="entry name" value="RNA-BINDING PROTEIN RO60"/>
    <property type="match status" value="1"/>
</dbReference>
<dbReference type="AlphaFoldDB" id="A0A6I8UGB7"/>
<dbReference type="InterPro" id="IPR040322">
    <property type="entry name" value="TROVE2"/>
</dbReference>
<evidence type="ECO:0000256" key="7">
    <source>
        <dbReference type="SAM" id="MobiDB-lite"/>
    </source>
</evidence>
<name>A0A6I8UGB7_DROPS</name>
<evidence type="ECO:0000256" key="3">
    <source>
        <dbReference type="ARBA" id="ARBA00022490"/>
    </source>
</evidence>
<proteinExistence type="inferred from homology"/>
<dbReference type="InParanoid" id="A0A6I8UGB7"/>
<dbReference type="GO" id="GO:1990904">
    <property type="term" value="C:ribonucleoprotein complex"/>
    <property type="evidence" value="ECO:0007669"/>
    <property type="project" value="UniProtKB-KW"/>
</dbReference>
<evidence type="ECO:0000313" key="10">
    <source>
        <dbReference type="RefSeq" id="XP_001355029.4"/>
    </source>
</evidence>
<dbReference type="PROSITE" id="PS50988">
    <property type="entry name" value="TROVE"/>
    <property type="match status" value="1"/>
</dbReference>
<keyword evidence="5" id="KW-0694">RNA-binding</keyword>
<evidence type="ECO:0000256" key="6">
    <source>
        <dbReference type="ARBA" id="ARBA00023274"/>
    </source>
</evidence>
<dbReference type="InterPro" id="IPR008858">
    <property type="entry name" value="TROVE_dom"/>
</dbReference>
<evidence type="ECO:0000256" key="5">
    <source>
        <dbReference type="ARBA" id="ARBA00022884"/>
    </source>
</evidence>
<evidence type="ECO:0000313" key="9">
    <source>
        <dbReference type="Proteomes" id="UP000001819"/>
    </source>
</evidence>
<feature type="compositionally biased region" description="Basic and acidic residues" evidence="7">
    <location>
        <begin position="120"/>
        <end position="129"/>
    </location>
</feature>
<dbReference type="Pfam" id="PF25045">
    <property type="entry name" value="vWA_Ro60"/>
    <property type="match status" value="1"/>
</dbReference>
<feature type="region of interest" description="Disordered" evidence="7">
    <location>
        <begin position="1"/>
        <end position="36"/>
    </location>
</feature>
<evidence type="ECO:0000259" key="8">
    <source>
        <dbReference type="PROSITE" id="PS50988"/>
    </source>
</evidence>
<dbReference type="InterPro" id="IPR036465">
    <property type="entry name" value="vWFA_dom_sf"/>
</dbReference>
<dbReference type="SUPFAM" id="SSF140864">
    <property type="entry name" value="TROVE domain-like"/>
    <property type="match status" value="1"/>
</dbReference>
<keyword evidence="9" id="KW-1185">Reference proteome</keyword>
<evidence type="ECO:0000256" key="1">
    <source>
        <dbReference type="ARBA" id="ARBA00004496"/>
    </source>
</evidence>
<keyword evidence="4" id="KW-0479">Metal-binding</keyword>
<dbReference type="RefSeq" id="XP_001355029.4">
    <property type="nucleotide sequence ID" value="XM_001354993.4"/>
</dbReference>
<dbReference type="PANTHER" id="PTHR14202">
    <property type="entry name" value="60 KDA RIBONUCLEOPROTEIN SSA/RO"/>
    <property type="match status" value="1"/>
</dbReference>
<comment type="similarity">
    <text evidence="2">Belongs to the Ro 60 kDa family.</text>
</comment>
<evidence type="ECO:0000256" key="4">
    <source>
        <dbReference type="ARBA" id="ARBA00022723"/>
    </source>
</evidence>